<dbReference type="Gene3D" id="3.40.50.150">
    <property type="entry name" value="Vaccinia Virus protein VP39"/>
    <property type="match status" value="1"/>
</dbReference>
<dbReference type="Pfam" id="PF13847">
    <property type="entry name" value="Methyltransf_31"/>
    <property type="match status" value="1"/>
</dbReference>
<dbReference type="eggNOG" id="COG2226">
    <property type="taxonomic scope" value="Bacteria"/>
</dbReference>
<accession>A0A023BVZ1</accession>
<sequence length="254" mass="28467">MKSIGNDITERLIETGKLKPGMRVLDLGCGNGNVSFIVSKFVGQHGIVVGLDNNKNAINAAKQKANELELSNMKFIELDITKNFEIEYSKFDVIIVRRVLMYLSNPIKTIRNAITHLKPNGLFLVQENDMSLVPIGLEGMPIHQKIIGLIKKTLAKENANLNFGFELNTILTNSGLKVEKIWAEATVSTPSQLTPWSFLANVMKERMLKHEVIKNLSELNLDSLEERLTEERLSNTKTFISDIVFCGVARKLSI</sequence>
<dbReference type="Proteomes" id="UP000023541">
    <property type="component" value="Unassembled WGS sequence"/>
</dbReference>
<reference evidence="2 3" key="1">
    <citation type="submission" date="2014-04" db="EMBL/GenBank/DDBJ databases">
        <title>Aquimarina sp. 22II-S11-z7 Genome Sequencing.</title>
        <authorList>
            <person name="Lai Q."/>
        </authorList>
    </citation>
    <scope>NUCLEOTIDE SEQUENCE [LARGE SCALE GENOMIC DNA]</scope>
    <source>
        <strain evidence="2 3">22II-S11-z7</strain>
    </source>
</reference>
<evidence type="ECO:0000259" key="1">
    <source>
        <dbReference type="Pfam" id="PF13847"/>
    </source>
</evidence>
<dbReference type="InterPro" id="IPR029063">
    <property type="entry name" value="SAM-dependent_MTases_sf"/>
</dbReference>
<dbReference type="InterPro" id="IPR025714">
    <property type="entry name" value="Methyltranfer_dom"/>
</dbReference>
<gene>
    <name evidence="2" type="ORF">ATO12_14980</name>
</gene>
<proteinExistence type="predicted"/>
<dbReference type="AlphaFoldDB" id="A0A023BVZ1"/>
<dbReference type="PANTHER" id="PTHR43861">
    <property type="entry name" value="TRANS-ACONITATE 2-METHYLTRANSFERASE-RELATED"/>
    <property type="match status" value="1"/>
</dbReference>
<protein>
    <recommendedName>
        <fullName evidence="1">Methyltransferase domain-containing protein</fullName>
    </recommendedName>
</protein>
<dbReference type="SUPFAM" id="SSF53335">
    <property type="entry name" value="S-adenosyl-L-methionine-dependent methyltransferases"/>
    <property type="match status" value="1"/>
</dbReference>
<name>A0A023BVZ1_9FLAO</name>
<dbReference type="CDD" id="cd02440">
    <property type="entry name" value="AdoMet_MTases"/>
    <property type="match status" value="1"/>
</dbReference>
<dbReference type="EMBL" id="AQRA01000004">
    <property type="protein sequence ID" value="EZH74171.1"/>
    <property type="molecule type" value="Genomic_DNA"/>
</dbReference>
<evidence type="ECO:0000313" key="3">
    <source>
        <dbReference type="Proteomes" id="UP000023541"/>
    </source>
</evidence>
<evidence type="ECO:0000313" key="2">
    <source>
        <dbReference type="EMBL" id="EZH74171.1"/>
    </source>
</evidence>
<keyword evidence="3" id="KW-1185">Reference proteome</keyword>
<feature type="domain" description="Methyltransferase" evidence="1">
    <location>
        <begin position="19"/>
        <end position="144"/>
    </location>
</feature>
<comment type="caution">
    <text evidence="2">The sequence shown here is derived from an EMBL/GenBank/DDBJ whole genome shotgun (WGS) entry which is preliminary data.</text>
</comment>
<organism evidence="2 3">
    <name type="scientific">Aquimarina atlantica</name>
    <dbReference type="NCBI Taxonomy" id="1317122"/>
    <lineage>
        <taxon>Bacteria</taxon>
        <taxon>Pseudomonadati</taxon>
        <taxon>Bacteroidota</taxon>
        <taxon>Flavobacteriia</taxon>
        <taxon>Flavobacteriales</taxon>
        <taxon>Flavobacteriaceae</taxon>
        <taxon>Aquimarina</taxon>
    </lineage>
</organism>
<dbReference type="OrthoDB" id="9789123at2"/>
<dbReference type="RefSeq" id="WP_034241732.1">
    <property type="nucleotide sequence ID" value="NZ_AQRA01000004.1"/>
</dbReference>
<dbReference type="STRING" id="1317122.ATO12_14980"/>